<feature type="compositionally biased region" description="Low complexity" evidence="4">
    <location>
        <begin position="341"/>
        <end position="354"/>
    </location>
</feature>
<dbReference type="InterPro" id="IPR008916">
    <property type="entry name" value="Retrov_capsid_C"/>
</dbReference>
<dbReference type="SUPFAM" id="SSF50630">
    <property type="entry name" value="Acid proteases"/>
    <property type="match status" value="1"/>
</dbReference>
<protein>
    <recommendedName>
        <fullName evidence="6">Peptidase A2 domain-containing protein</fullName>
    </recommendedName>
</protein>
<dbReference type="PROSITE" id="PS50175">
    <property type="entry name" value="ASP_PROT_RETROV"/>
    <property type="match status" value="1"/>
</dbReference>
<keyword evidence="5" id="KW-1133">Transmembrane helix</keyword>
<dbReference type="SUPFAM" id="SSF58069">
    <property type="entry name" value="Virus ectodomain"/>
    <property type="match status" value="1"/>
</dbReference>
<dbReference type="Proteomes" id="UP000796761">
    <property type="component" value="Unassembled WGS sequence"/>
</dbReference>
<name>A0A8K1G1X1_9PASS</name>
<dbReference type="InterPro" id="IPR043502">
    <property type="entry name" value="DNA/RNA_pol_sf"/>
</dbReference>
<dbReference type="GO" id="GO:0006508">
    <property type="term" value="P:proteolysis"/>
    <property type="evidence" value="ECO:0007669"/>
    <property type="project" value="UniProtKB-KW"/>
</dbReference>
<evidence type="ECO:0000256" key="4">
    <source>
        <dbReference type="SAM" id="MobiDB-lite"/>
    </source>
</evidence>
<dbReference type="GO" id="GO:0004190">
    <property type="term" value="F:aspartic-type endopeptidase activity"/>
    <property type="evidence" value="ECO:0007669"/>
    <property type="project" value="UniProtKB-KW"/>
</dbReference>
<dbReference type="InterPro" id="IPR051592">
    <property type="entry name" value="HERV-K_Pro_peptidase_A2"/>
</dbReference>
<feature type="region of interest" description="Disordered" evidence="4">
    <location>
        <begin position="190"/>
        <end position="211"/>
    </location>
</feature>
<dbReference type="PANTHER" id="PTHR19422">
    <property type="entry name" value="GAG RETROVIRAL POLYPROTEIN"/>
    <property type="match status" value="1"/>
</dbReference>
<proteinExistence type="predicted"/>
<reference evidence="7" key="1">
    <citation type="submission" date="2019-04" db="EMBL/GenBank/DDBJ databases">
        <title>Genome assembly of Zosterops borbonicus 15179.</title>
        <authorList>
            <person name="Leroy T."/>
            <person name="Anselmetti Y."/>
            <person name="Tilak M.-K."/>
            <person name="Nabholz B."/>
        </authorList>
    </citation>
    <scope>NUCLEOTIDE SEQUENCE</scope>
    <source>
        <strain evidence="7">HGM_15179</strain>
        <tissue evidence="7">Muscle</tissue>
    </source>
</reference>
<dbReference type="Pfam" id="PF00077">
    <property type="entry name" value="RVP"/>
    <property type="match status" value="1"/>
</dbReference>
<dbReference type="AlphaFoldDB" id="A0A8K1G1X1"/>
<dbReference type="InterPro" id="IPR001995">
    <property type="entry name" value="Peptidase_A2_cat"/>
</dbReference>
<dbReference type="Gene3D" id="1.10.1200.30">
    <property type="match status" value="1"/>
</dbReference>
<dbReference type="PANTHER" id="PTHR19422:SF123">
    <property type="entry name" value="RT1 CLASS I, LOCUS CE15"/>
    <property type="match status" value="1"/>
</dbReference>
<dbReference type="Gene3D" id="3.10.10.10">
    <property type="entry name" value="HIV Type 1 Reverse Transcriptase, subunit A, domain 1"/>
    <property type="match status" value="1"/>
</dbReference>
<keyword evidence="3" id="KW-0378">Hydrolase</keyword>
<accession>A0A8K1G1X1</accession>
<organism evidence="7 8">
    <name type="scientific">Zosterops borbonicus</name>
    <dbReference type="NCBI Taxonomy" id="364589"/>
    <lineage>
        <taxon>Eukaryota</taxon>
        <taxon>Metazoa</taxon>
        <taxon>Chordata</taxon>
        <taxon>Craniata</taxon>
        <taxon>Vertebrata</taxon>
        <taxon>Euteleostomi</taxon>
        <taxon>Archelosauria</taxon>
        <taxon>Archosauria</taxon>
        <taxon>Dinosauria</taxon>
        <taxon>Saurischia</taxon>
        <taxon>Theropoda</taxon>
        <taxon>Coelurosauria</taxon>
        <taxon>Aves</taxon>
        <taxon>Neognathae</taxon>
        <taxon>Neoaves</taxon>
        <taxon>Telluraves</taxon>
        <taxon>Australaves</taxon>
        <taxon>Passeriformes</taxon>
        <taxon>Sylvioidea</taxon>
        <taxon>Zosteropidae</taxon>
        <taxon>Zosterops</taxon>
    </lineage>
</organism>
<evidence type="ECO:0000256" key="1">
    <source>
        <dbReference type="ARBA" id="ARBA00022670"/>
    </source>
</evidence>
<evidence type="ECO:0000256" key="5">
    <source>
        <dbReference type="SAM" id="Phobius"/>
    </source>
</evidence>
<dbReference type="EMBL" id="SWJQ01000892">
    <property type="protein sequence ID" value="TRZ10275.1"/>
    <property type="molecule type" value="Genomic_DNA"/>
</dbReference>
<comment type="caution">
    <text evidence="7">The sequence shown here is derived from an EMBL/GenBank/DDBJ whole genome shotgun (WGS) entry which is preliminary data.</text>
</comment>
<feature type="domain" description="Peptidase A2" evidence="6">
    <location>
        <begin position="510"/>
        <end position="585"/>
    </location>
</feature>
<feature type="transmembrane region" description="Helical" evidence="5">
    <location>
        <begin position="790"/>
        <end position="816"/>
    </location>
</feature>
<evidence type="ECO:0000256" key="2">
    <source>
        <dbReference type="ARBA" id="ARBA00022750"/>
    </source>
</evidence>
<dbReference type="Gene3D" id="1.10.287.210">
    <property type="match status" value="1"/>
</dbReference>
<keyword evidence="5" id="KW-0472">Membrane</keyword>
<feature type="region of interest" description="Disordered" evidence="4">
    <location>
        <begin position="1"/>
        <end position="26"/>
    </location>
</feature>
<keyword evidence="5" id="KW-0812">Transmembrane</keyword>
<dbReference type="InterPro" id="IPR021109">
    <property type="entry name" value="Peptidase_aspartic_dom_sf"/>
</dbReference>
<evidence type="ECO:0000256" key="3">
    <source>
        <dbReference type="ARBA" id="ARBA00022801"/>
    </source>
</evidence>
<keyword evidence="2" id="KW-0064">Aspartyl protease</keyword>
<sequence length="860" mass="96533">MESVGGKTRTGFSRIPEWSRLEGKPGPDFFRVWTGVGWRENPDRIFSESGPESVGGKTRTGFSRIPEWSRLEGKPGPDFLGFRTRVGWRENPDRIFSESGPESVGGKTRTGFSRIPEWSRLEGKPGPDFFRFWTGVGWRENPDRIFPDSGMESVGGKTRTGFSRILDRSRLEGKPGPDFPGFRNGVGWRENPDRIFSDSGPESVGGKTRTGFSRIPEWSRLEGKPGPDFLGVWTGVGWRENPDRIFPDSGPELKAALEKQLESPEARKEMFVKMALLNANSTTKPILRALPLDPGPTIDQMIEACVKHNSTENTVVEAEKRQAERRTAQHDDNKCPANFVRTPSPTCRRPTRGPIPTWEEDTSAGSSPQDEEDKFYTQIQEGTRRELVSDLSVQFENDSIYKIVTGKRALLNGPFDILIIGDPFYKPNELAVIPEVQTLEPGEEIFISVMCLDYPYFLPTGVSIAQAFLLPKNLPDMVPQNPAVLCVQIMGMRKLVYKCTLFSKGEKIKRLGMMDTGADVMLVAKSEWPTDWELEPVSGFISGIGGVATSWRVKHNVVISGPEGKVATVRPFVVRALITLWGQDVLSQWGAMLTINSRDFLVGAAEERACNVPQLHWKQDQPVWVDQWPLPTEKLHALETLVEEQLSKGHIIPSNSSWNTLIFVIKKPGKDKWRLLQDLRKVNEPHKTITTPQEAFAAVIRKVLNDLLEDEETTRKATLQNWAAIDFLLLAHGHGCDEFEGLCCFNLSTHGESIHSKIKAIQGAVQELKIEKQTEEWSDNPFRNWGFKGWVATIVNGLLWIFVIAFVALVTFGCVLKCCQKFSNKVFLINKEGGVVGNQAFEDATERVMRPALPWRTSTP</sequence>
<evidence type="ECO:0000259" key="6">
    <source>
        <dbReference type="PROSITE" id="PS50175"/>
    </source>
</evidence>
<evidence type="ECO:0000313" key="7">
    <source>
        <dbReference type="EMBL" id="TRZ10275.1"/>
    </source>
</evidence>
<keyword evidence="1" id="KW-0645">Protease</keyword>
<dbReference type="Gene3D" id="2.40.70.10">
    <property type="entry name" value="Acid Proteases"/>
    <property type="match status" value="1"/>
</dbReference>
<evidence type="ECO:0000313" key="8">
    <source>
        <dbReference type="Proteomes" id="UP000796761"/>
    </source>
</evidence>
<gene>
    <name evidence="7" type="ORF">HGM15179_016834</name>
</gene>
<feature type="region of interest" description="Disordered" evidence="4">
    <location>
        <begin position="325"/>
        <end position="372"/>
    </location>
</feature>
<keyword evidence="8" id="KW-1185">Reference proteome</keyword>
<feature type="compositionally biased region" description="Basic and acidic residues" evidence="4">
    <location>
        <begin position="325"/>
        <end position="334"/>
    </location>
</feature>
<dbReference type="SUPFAM" id="SSF56672">
    <property type="entry name" value="DNA/RNA polymerases"/>
    <property type="match status" value="1"/>
</dbReference>
<dbReference type="OrthoDB" id="9352756at2759"/>
<dbReference type="SUPFAM" id="SSF47353">
    <property type="entry name" value="Retrovirus capsid dimerization domain-like"/>
    <property type="match status" value="1"/>
</dbReference>
<dbReference type="InterPro" id="IPR018061">
    <property type="entry name" value="Retropepsins"/>
</dbReference>